<dbReference type="InterPro" id="IPR022243">
    <property type="entry name" value="DUF3768"/>
</dbReference>
<evidence type="ECO:0000313" key="1">
    <source>
        <dbReference type="EMBL" id="NTC30622.1"/>
    </source>
</evidence>
<organism evidence="1 2">
    <name type="scientific">Agrobacterium tumefaciens</name>
    <dbReference type="NCBI Taxonomy" id="358"/>
    <lineage>
        <taxon>Bacteria</taxon>
        <taxon>Pseudomonadati</taxon>
        <taxon>Pseudomonadota</taxon>
        <taxon>Alphaproteobacteria</taxon>
        <taxon>Hyphomicrobiales</taxon>
        <taxon>Rhizobiaceae</taxon>
        <taxon>Rhizobium/Agrobacterium group</taxon>
        <taxon>Agrobacterium</taxon>
        <taxon>Agrobacterium tumefaciens complex</taxon>
    </lineage>
</organism>
<reference evidence="1" key="1">
    <citation type="journal article" date="2020" name="Science">
        <title>Unexpected conservation and global transmission of agrobacterial virulence plasmids.</title>
        <authorList>
            <person name="Weisberg A.J."/>
            <person name="Davis E.W. 2nd"/>
            <person name="Tabima J."/>
            <person name="Belcher M.S."/>
            <person name="Miller M."/>
            <person name="Kuo C.H."/>
            <person name="Loper J.E."/>
            <person name="Grunwald N.J."/>
            <person name="Putnam M.L."/>
            <person name="Chang J.H."/>
        </authorList>
    </citation>
    <scope>NUCLEOTIDE SEQUENCE</scope>
    <source>
        <strain evidence="1">17-1853-1a</strain>
    </source>
</reference>
<accession>A0AA44F7T4</accession>
<name>A0AA44F7T4_AGRTU</name>
<sequence length="110" mass="12507">MTTTQTDRIRELNDVFRTTWLTGKVLMTSGIKSLPDAIQSSIVEAVQRFDAFTPDNDPHGEHDFGAVTIEGYKVFWKIDYYDLTLQYGSEDPANPAVTKRVLTIMLAEEY</sequence>
<dbReference type="EMBL" id="JAAMAY010000030">
    <property type="protein sequence ID" value="NTC30622.1"/>
    <property type="molecule type" value="Genomic_DNA"/>
</dbReference>
<protein>
    <submittedName>
        <fullName evidence="1">DUF3768 domain-containing protein</fullName>
    </submittedName>
</protein>
<comment type="caution">
    <text evidence="1">The sequence shown here is derived from an EMBL/GenBank/DDBJ whole genome shotgun (WGS) entry which is preliminary data.</text>
</comment>
<dbReference type="RefSeq" id="WP_065658588.1">
    <property type="nucleotide sequence ID" value="NZ_CP123838.1"/>
</dbReference>
<dbReference type="Proteomes" id="UP000702952">
    <property type="component" value="Unassembled WGS sequence"/>
</dbReference>
<dbReference type="AlphaFoldDB" id="A0AA44F7T4"/>
<evidence type="ECO:0000313" key="2">
    <source>
        <dbReference type="Proteomes" id="UP000702952"/>
    </source>
</evidence>
<gene>
    <name evidence="1" type="ORF">G6M46_21045</name>
</gene>
<proteinExistence type="predicted"/>
<dbReference type="Pfam" id="PF12599">
    <property type="entry name" value="DUF3768"/>
    <property type="match status" value="1"/>
</dbReference>